<accession>A0A1I3PFW6</accession>
<sequence>MWSDNETDIDYLNHSEVAEMICDMISDDTLLPLSVGVYGGWGVGKSSILQLVNKRLTDDGNTIVIEFDAWLYQGFDEAKSALMTVISQALITEAPEDLKEKAKGLFRRVNKLRLLGLGAEAGMAALGLPTFGFVSKAIESGGDAIAGKGDAEDLIAIQDGVDTATGKLKGLIDPKEVQSPPEEIAAFKAEFSALLEGLDKRLVVFVDNLDRCLPKTAIENLEAMRLFLSLPNTAFVVAADVDMVRHAVATHFSGVSKKHVEDYLDKLVQFPVAVPRLGLQEVQAFLCMLVLSRSSAVNAAALESARTYLLETIQNSWSESGRFSLDELSKIVSANADLKTQLENVLRIAPTLAQSKAVLGNPRIIKRMMNTVRMRHGLAKRRKMNLDEAVIAKISLFERCTSDRAFGDLLKMVNASPKGKVKKLSSTDLEKIGTSTTGFPESWHDHKEFIAEWGQLSPELSKVDLRAAVYLARETLPLQITNATLSPETIKAIAALLQISTRVSKAAGTAIDTIPLDERSAAMSELINTLRQDGDWSRKRADVNGAVILATKHPETKDDLLRFLSSVQQPAAWLRSLIETLQKGG</sequence>
<feature type="domain" description="KAP NTPase" evidence="1">
    <location>
        <begin position="17"/>
        <end position="376"/>
    </location>
</feature>
<organism evidence="2 3">
    <name type="scientific">Celeribacter neptunius</name>
    <dbReference type="NCBI Taxonomy" id="588602"/>
    <lineage>
        <taxon>Bacteria</taxon>
        <taxon>Pseudomonadati</taxon>
        <taxon>Pseudomonadota</taxon>
        <taxon>Alphaproteobacteria</taxon>
        <taxon>Rhodobacterales</taxon>
        <taxon>Roseobacteraceae</taxon>
        <taxon>Celeribacter</taxon>
    </lineage>
</organism>
<dbReference type="SUPFAM" id="SSF52540">
    <property type="entry name" value="P-loop containing nucleoside triphosphate hydrolases"/>
    <property type="match status" value="1"/>
</dbReference>
<dbReference type="STRING" id="588602.SAMN04487991_1665"/>
<gene>
    <name evidence="2" type="ORF">SAMN04487991_1665</name>
</gene>
<keyword evidence="3" id="KW-1185">Reference proteome</keyword>
<dbReference type="InterPro" id="IPR052754">
    <property type="entry name" value="NTPase_KAP_P-loop"/>
</dbReference>
<evidence type="ECO:0000259" key="1">
    <source>
        <dbReference type="Pfam" id="PF07693"/>
    </source>
</evidence>
<dbReference type="Pfam" id="PF07693">
    <property type="entry name" value="KAP_NTPase"/>
    <property type="match status" value="1"/>
</dbReference>
<dbReference type="RefSeq" id="WP_090059890.1">
    <property type="nucleotide sequence ID" value="NZ_FORH01000002.1"/>
</dbReference>
<dbReference type="InterPro" id="IPR027417">
    <property type="entry name" value="P-loop_NTPase"/>
</dbReference>
<evidence type="ECO:0000313" key="3">
    <source>
        <dbReference type="Proteomes" id="UP000199630"/>
    </source>
</evidence>
<dbReference type="Gene3D" id="3.40.50.300">
    <property type="entry name" value="P-loop containing nucleotide triphosphate hydrolases"/>
    <property type="match status" value="1"/>
</dbReference>
<evidence type="ECO:0000313" key="2">
    <source>
        <dbReference type="EMBL" id="SFJ20402.1"/>
    </source>
</evidence>
<proteinExistence type="predicted"/>
<dbReference type="OrthoDB" id="88903at2"/>
<dbReference type="AlphaFoldDB" id="A0A1I3PFW6"/>
<reference evidence="3" key="1">
    <citation type="submission" date="2016-10" db="EMBL/GenBank/DDBJ databases">
        <authorList>
            <person name="Varghese N."/>
            <person name="Submissions S."/>
        </authorList>
    </citation>
    <scope>NUCLEOTIDE SEQUENCE [LARGE SCALE GENOMIC DNA]</scope>
    <source>
        <strain evidence="3">DSM 26471</strain>
    </source>
</reference>
<dbReference type="PANTHER" id="PTHR22674">
    <property type="entry name" value="NTPASE, KAP FAMILY P-LOOP DOMAIN-CONTAINING 1"/>
    <property type="match status" value="1"/>
</dbReference>
<dbReference type="InterPro" id="IPR011646">
    <property type="entry name" value="KAP_P-loop"/>
</dbReference>
<dbReference type="Proteomes" id="UP000199630">
    <property type="component" value="Unassembled WGS sequence"/>
</dbReference>
<protein>
    <submittedName>
        <fullName evidence="2">Predicted P-loop ATPase, KAP-like</fullName>
    </submittedName>
</protein>
<dbReference type="PANTHER" id="PTHR22674:SF6">
    <property type="entry name" value="NTPASE KAP FAMILY P-LOOP DOMAIN-CONTAINING PROTEIN 1"/>
    <property type="match status" value="1"/>
</dbReference>
<name>A0A1I3PFW6_9RHOB</name>
<dbReference type="EMBL" id="FORH01000002">
    <property type="protein sequence ID" value="SFJ20402.1"/>
    <property type="molecule type" value="Genomic_DNA"/>
</dbReference>